<evidence type="ECO:0000313" key="9">
    <source>
        <dbReference type="EMBL" id="SUN76817.1"/>
    </source>
</evidence>
<accession>A0A380L0A8</accession>
<evidence type="ECO:0000256" key="1">
    <source>
        <dbReference type="ARBA" id="ARBA00004651"/>
    </source>
</evidence>
<keyword evidence="5 6" id="KW-0472">Membrane</keyword>
<feature type="domain" description="ComEC/Rec2-related protein" evidence="7">
    <location>
        <begin position="216"/>
        <end position="462"/>
    </location>
</feature>
<evidence type="ECO:0000259" key="8">
    <source>
        <dbReference type="Pfam" id="PF13567"/>
    </source>
</evidence>
<dbReference type="OrthoDB" id="9761531at2"/>
<protein>
    <submittedName>
        <fullName evidence="9">Competence protein</fullName>
    </submittedName>
</protein>
<comment type="subcellular location">
    <subcellularLocation>
        <location evidence="1">Cell membrane</location>
        <topology evidence="1">Multi-pass membrane protein</topology>
    </subcellularLocation>
</comment>
<dbReference type="Pfam" id="PF03772">
    <property type="entry name" value="Competence"/>
    <property type="match status" value="1"/>
</dbReference>
<feature type="transmembrane region" description="Helical" evidence="6">
    <location>
        <begin position="32"/>
        <end position="49"/>
    </location>
</feature>
<feature type="transmembrane region" description="Helical" evidence="6">
    <location>
        <begin position="272"/>
        <end position="295"/>
    </location>
</feature>
<feature type="transmembrane region" description="Helical" evidence="6">
    <location>
        <begin position="7"/>
        <end position="26"/>
    </location>
</feature>
<dbReference type="InterPro" id="IPR052159">
    <property type="entry name" value="Competence_DNA_uptake"/>
</dbReference>
<dbReference type="AlphaFoldDB" id="A0A380L0A8"/>
<feature type="transmembrane region" description="Helical" evidence="6">
    <location>
        <begin position="354"/>
        <end position="373"/>
    </location>
</feature>
<feature type="transmembrane region" description="Helical" evidence="6">
    <location>
        <begin position="379"/>
        <end position="405"/>
    </location>
</feature>
<dbReference type="SUPFAM" id="SSF56281">
    <property type="entry name" value="Metallo-hydrolase/oxidoreductase"/>
    <property type="match status" value="1"/>
</dbReference>
<dbReference type="EMBL" id="UHFR01000005">
    <property type="protein sequence ID" value="SUN76817.1"/>
    <property type="molecule type" value="Genomic_DNA"/>
</dbReference>
<evidence type="ECO:0000259" key="7">
    <source>
        <dbReference type="Pfam" id="PF03772"/>
    </source>
</evidence>
<dbReference type="InterPro" id="IPR036866">
    <property type="entry name" value="RibonucZ/Hydroxyglut_hydro"/>
</dbReference>
<name>A0A380L0A8_9STRE</name>
<feature type="transmembrane region" description="Helical" evidence="6">
    <location>
        <begin position="56"/>
        <end position="73"/>
    </location>
</feature>
<keyword evidence="3 6" id="KW-0812">Transmembrane</keyword>
<keyword evidence="4 6" id="KW-1133">Transmembrane helix</keyword>
<dbReference type="RefSeq" id="WP_018371278.1">
    <property type="nucleotide sequence ID" value="NZ_UHFR01000005.1"/>
</dbReference>
<sequence length="735" mass="83695">MSQWINKLLLPSSYLALLLVVLFFTIRSQSLLAGLLLLILLVQLLLRYSKEQVKQTFLVLLAFSLFFSGQSILEQQREKLAPNRISQIRLLPDTIKINGDSLSFRGKSQGRLYQVFYKLPSEEEQKFFKNLTEVTDLRIEASLEKPAGRRNFSGFDYAAYLKTQGIDQIVTIERIQTSQSVQTFQPFELLSSLRRRALVWSKEKFPTPMNNYMTGLLFGSLDTDFEEMNDLYSSLGIIHLFALSGMQVGFFLDTFRRILLRLGLKNETVKHLLFPFSFIYAALTGFSVSVVRSLIQRLLGQMGVGGKDNFPLTILLLFILMPNFLLTTGGVLSCAYAFLLAMLDFENQSSVKKILLESATLSLGVLPILLFYFSEFQPWSVILTFLFSLLFDSIMLPGLTLVFLISPLFAFTQLNSLFLLLERGIAWIGSIAPKPLIFGQPKPWQLLALLILLALVYDFWQKKTLRVILIVAVISLFVLIKYPLDNEVTMLDVGSGKSLLLRDWRGKTILVNTGGSKQFEVKEKWKQRVRKATAEKTLIPYLKSRGVSQIDSLLLTNTDPDYIGDFTSVLKAFAVKEIYLPIASMNNENFLSQIQKSGAKLHFAQEGEKFSIMGSQLELFTEKDQINLYGHLLHKNILLASRLEQEDLQAISYHYPTLKTDVLATFSSAKLDDHKTLSFLQQLQAKLFFISSDKSKYSDERGEDSNRQEISFYQTSKNGAIRLRGLFNWKLETVN</sequence>
<feature type="domain" description="DUF4131" evidence="8">
    <location>
        <begin position="31"/>
        <end position="174"/>
    </location>
</feature>
<reference evidence="9" key="1">
    <citation type="submission" date="2018-06" db="EMBL/GenBank/DDBJ databases">
        <authorList>
            <consortium name="Pathogen Informatics"/>
            <person name="Doyle S."/>
        </authorList>
    </citation>
    <scope>NUCLEOTIDE SEQUENCE [LARGE SCALE GENOMIC DNA]</scope>
    <source>
        <strain evidence="9">NCTC13765</strain>
    </source>
</reference>
<feature type="transmembrane region" description="Helical" evidence="6">
    <location>
        <begin position="315"/>
        <end position="342"/>
    </location>
</feature>
<dbReference type="GO" id="GO:0005886">
    <property type="term" value="C:plasma membrane"/>
    <property type="evidence" value="ECO:0007669"/>
    <property type="project" value="UniProtKB-SubCell"/>
</dbReference>
<dbReference type="Proteomes" id="UP000254634">
    <property type="component" value="Unassembled WGS sequence"/>
</dbReference>
<dbReference type="PANTHER" id="PTHR30619:SF1">
    <property type="entry name" value="RECOMBINATION PROTEIN 2"/>
    <property type="match status" value="1"/>
</dbReference>
<dbReference type="PANTHER" id="PTHR30619">
    <property type="entry name" value="DNA INTERNALIZATION/COMPETENCE PROTEIN COMEC/REC2"/>
    <property type="match status" value="1"/>
</dbReference>
<dbReference type="Pfam" id="PF13567">
    <property type="entry name" value="DUF4131"/>
    <property type="match status" value="1"/>
</dbReference>
<gene>
    <name evidence="9" type="primary">comEC</name>
    <name evidence="9" type="ORF">NCTC13765_01317</name>
</gene>
<feature type="transmembrane region" description="Helical" evidence="6">
    <location>
        <begin position="443"/>
        <end position="460"/>
    </location>
</feature>
<dbReference type="STRING" id="1123307.GCA_000380065_00589"/>
<organism evidence="9 10">
    <name type="scientific">Streptococcus massiliensis</name>
    <dbReference type="NCBI Taxonomy" id="313439"/>
    <lineage>
        <taxon>Bacteria</taxon>
        <taxon>Bacillati</taxon>
        <taxon>Bacillota</taxon>
        <taxon>Bacilli</taxon>
        <taxon>Lactobacillales</taxon>
        <taxon>Streptococcaceae</taxon>
        <taxon>Streptococcus</taxon>
    </lineage>
</organism>
<feature type="transmembrane region" description="Helical" evidence="6">
    <location>
        <begin position="417"/>
        <end position="437"/>
    </location>
</feature>
<dbReference type="InterPro" id="IPR004477">
    <property type="entry name" value="ComEC_N"/>
</dbReference>
<evidence type="ECO:0000256" key="3">
    <source>
        <dbReference type="ARBA" id="ARBA00022692"/>
    </source>
</evidence>
<evidence type="ECO:0000256" key="4">
    <source>
        <dbReference type="ARBA" id="ARBA00022989"/>
    </source>
</evidence>
<feature type="transmembrane region" description="Helical" evidence="6">
    <location>
        <begin position="231"/>
        <end position="252"/>
    </location>
</feature>
<feature type="transmembrane region" description="Helical" evidence="6">
    <location>
        <begin position="467"/>
        <end position="484"/>
    </location>
</feature>
<proteinExistence type="predicted"/>
<dbReference type="NCBIfam" id="TIGR00360">
    <property type="entry name" value="ComEC_N-term"/>
    <property type="match status" value="1"/>
</dbReference>
<evidence type="ECO:0000256" key="5">
    <source>
        <dbReference type="ARBA" id="ARBA00023136"/>
    </source>
</evidence>
<evidence type="ECO:0000256" key="6">
    <source>
        <dbReference type="SAM" id="Phobius"/>
    </source>
</evidence>
<evidence type="ECO:0000256" key="2">
    <source>
        <dbReference type="ARBA" id="ARBA00022475"/>
    </source>
</evidence>
<keyword evidence="10" id="KW-1185">Reference proteome</keyword>
<keyword evidence="2" id="KW-1003">Cell membrane</keyword>
<dbReference type="InterPro" id="IPR025405">
    <property type="entry name" value="DUF4131"/>
</dbReference>
<dbReference type="Gene3D" id="3.60.15.10">
    <property type="entry name" value="Ribonuclease Z/Hydroxyacylglutathione hydrolase-like"/>
    <property type="match status" value="1"/>
</dbReference>
<evidence type="ECO:0000313" key="10">
    <source>
        <dbReference type="Proteomes" id="UP000254634"/>
    </source>
</evidence>